<dbReference type="EMBL" id="JOJP01000001">
    <property type="protein sequence ID" value="KEI71509.1"/>
    <property type="molecule type" value="Genomic_DNA"/>
</dbReference>
<dbReference type="AlphaFoldDB" id="A0A081KBI3"/>
<gene>
    <name evidence="3" type="ORF">GV64_12845</name>
</gene>
<evidence type="ECO:0000313" key="3">
    <source>
        <dbReference type="EMBL" id="KEI71509.1"/>
    </source>
</evidence>
<feature type="compositionally biased region" description="Basic residues" evidence="1">
    <location>
        <begin position="44"/>
        <end position="58"/>
    </location>
</feature>
<feature type="region of interest" description="Disordered" evidence="1">
    <location>
        <begin position="39"/>
        <end position="61"/>
    </location>
</feature>
<evidence type="ECO:0000313" key="4">
    <source>
        <dbReference type="Proteomes" id="UP000027997"/>
    </source>
</evidence>
<reference evidence="3 4" key="1">
    <citation type="submission" date="2014-06" db="EMBL/GenBank/DDBJ databases">
        <title>Whole Genome Sequences of Three Symbiotic Endozoicomonas Bacteria.</title>
        <authorList>
            <person name="Neave M.J."/>
            <person name="Apprill A."/>
            <person name="Voolstra C.R."/>
        </authorList>
    </citation>
    <scope>NUCLEOTIDE SEQUENCE [LARGE SCALE GENOMIC DNA]</scope>
    <source>
        <strain evidence="3 4">DSM 22380</strain>
    </source>
</reference>
<evidence type="ECO:0000256" key="2">
    <source>
        <dbReference type="SAM" id="SignalP"/>
    </source>
</evidence>
<dbReference type="RefSeq" id="WP_020583119.1">
    <property type="nucleotide sequence ID" value="NZ_JOJP01000001.1"/>
</dbReference>
<dbReference type="eggNOG" id="ENOG5033T9F">
    <property type="taxonomic scope" value="Bacteria"/>
</dbReference>
<evidence type="ECO:0008006" key="5">
    <source>
        <dbReference type="Google" id="ProtNLM"/>
    </source>
</evidence>
<proteinExistence type="predicted"/>
<feature type="signal peptide" evidence="2">
    <location>
        <begin position="1"/>
        <end position="21"/>
    </location>
</feature>
<comment type="caution">
    <text evidence="3">The sequence shown here is derived from an EMBL/GenBank/DDBJ whole genome shotgun (WGS) entry which is preliminary data.</text>
</comment>
<feature type="chain" id="PRO_5001758763" description="Porin domain-containing protein" evidence="2">
    <location>
        <begin position="22"/>
        <end position="364"/>
    </location>
</feature>
<evidence type="ECO:0000256" key="1">
    <source>
        <dbReference type="SAM" id="MobiDB-lite"/>
    </source>
</evidence>
<name>A0A081KBI3_9GAMM</name>
<protein>
    <recommendedName>
        <fullName evidence="5">Porin domain-containing protein</fullName>
    </recommendedName>
</protein>
<dbReference type="Proteomes" id="UP000027997">
    <property type="component" value="Unassembled WGS sequence"/>
</dbReference>
<sequence length="364" mass="41428">MRKVLIPVLLGGALLPATAIADSNPFDLPELSSYQLAREDSDKKKARKAKKERTKNNRQTKYYNPEGVQVEDLQDMGEFGEIIQAEAPGRKRPGFKRTRILSGIEYTETVYDDGPQTTNMLKIYADGNTLITDNFRLSYVVSERDKHTGQNDEQQPGRLNLNLTPRFEQWVSPAFNYYVAAGYKRAVEGVDDKEETTYRINPGLNFNFGKNFVGVSGEIDYKEHTDNYGFSLNANLVHRWRDNINLGIKGSYTGNNNEADSDNWNFRGLMSYRFTNGVRTEWNIVHGRDGGDGNMIDENNNIIGTERRGYKYTYYNMNTNIPLTDTFSMVANVSYRTGDIYNPGKYSNGDKEQFMGKLAIISSF</sequence>
<keyword evidence="2" id="KW-0732">Signal</keyword>
<accession>A0A081KBI3</accession>
<keyword evidence="4" id="KW-1185">Reference proteome</keyword>
<organism evidence="3 4">
    <name type="scientific">Endozoicomonas elysicola</name>
    <dbReference type="NCBI Taxonomy" id="305900"/>
    <lineage>
        <taxon>Bacteria</taxon>
        <taxon>Pseudomonadati</taxon>
        <taxon>Pseudomonadota</taxon>
        <taxon>Gammaproteobacteria</taxon>
        <taxon>Oceanospirillales</taxon>
        <taxon>Endozoicomonadaceae</taxon>
        <taxon>Endozoicomonas</taxon>
    </lineage>
</organism>